<keyword evidence="2" id="KW-1185">Reference proteome</keyword>
<evidence type="ECO:0000313" key="2">
    <source>
        <dbReference type="Proteomes" id="UP001153332"/>
    </source>
</evidence>
<evidence type="ECO:0000313" key="1">
    <source>
        <dbReference type="EMBL" id="KAJ8128226.1"/>
    </source>
</evidence>
<accession>A0ACC2JL46</accession>
<protein>
    <submittedName>
        <fullName evidence="1">Uncharacterized protein</fullName>
    </submittedName>
</protein>
<dbReference type="EMBL" id="JAPUUL010001144">
    <property type="protein sequence ID" value="KAJ8128226.1"/>
    <property type="molecule type" value="Genomic_DNA"/>
</dbReference>
<name>A0ACC2JL46_9PEZI</name>
<dbReference type="Proteomes" id="UP001153332">
    <property type="component" value="Unassembled WGS sequence"/>
</dbReference>
<proteinExistence type="predicted"/>
<sequence>MLQYDPFSVGLARPLLRRHRLGRTYRAYIMDFDVYSLQDVLAVAKIHPFYRSETLYPPDASALQAIRKHVEERPAGLDLKLFPLLWKPQLYTTIQRLVDDTSPKNTYRHNVYASTTGGGYGKKPLFFATDAHENRRQRAVYGQLLRTIGIVTPVDWVLTVHSAGELYRSLDLVLEILENAGASVLSAGNHMPAAQVVALLAKYHVNVLAGDSSQVTQIVHHISKLSKEERDKININKIIYTSEMLTSAQRAHITHTLGQIKICSLFASAEAGPWAASNPDLTGHSADFGSADFILTRAQR</sequence>
<organism evidence="1 2">
    <name type="scientific">Lasiodiplodia mahajangana</name>
    <dbReference type="NCBI Taxonomy" id="1108764"/>
    <lineage>
        <taxon>Eukaryota</taxon>
        <taxon>Fungi</taxon>
        <taxon>Dikarya</taxon>
        <taxon>Ascomycota</taxon>
        <taxon>Pezizomycotina</taxon>
        <taxon>Dothideomycetes</taxon>
        <taxon>Dothideomycetes incertae sedis</taxon>
        <taxon>Botryosphaeriales</taxon>
        <taxon>Botryosphaeriaceae</taxon>
        <taxon>Lasiodiplodia</taxon>
    </lineage>
</organism>
<comment type="caution">
    <text evidence="1">The sequence shown here is derived from an EMBL/GenBank/DDBJ whole genome shotgun (WGS) entry which is preliminary data.</text>
</comment>
<gene>
    <name evidence="1" type="ORF">O1611_g5410</name>
</gene>
<reference evidence="1" key="1">
    <citation type="submission" date="2022-12" db="EMBL/GenBank/DDBJ databases">
        <title>Genome Sequence of Lasiodiplodia mahajangana.</title>
        <authorList>
            <person name="Buettner E."/>
        </authorList>
    </citation>
    <scope>NUCLEOTIDE SEQUENCE</scope>
    <source>
        <strain evidence="1">VT137</strain>
    </source>
</reference>